<comment type="caution">
    <text evidence="1">The sequence shown here is derived from an EMBL/GenBank/DDBJ whole genome shotgun (WGS) entry which is preliminary data.</text>
</comment>
<sequence length="130" mass="14482">MKSNLRFISSASEIDSEILELHHDGLSGQLAMFTGTQGDFIVSIVPSLNVSGYGRTETEALESLSENLDTFFSDFFALEKAERHQELHNLGWSGDFHFEHPLSPSYIDNGGVLKNFDFPEKVKKTTLQAA</sequence>
<accession>A0A5R9L459</accession>
<dbReference type="Proteomes" id="UP000306402">
    <property type="component" value="Unassembled WGS sequence"/>
</dbReference>
<organism evidence="1 2">
    <name type="scientific">Dyadobacter luticola</name>
    <dbReference type="NCBI Taxonomy" id="1979387"/>
    <lineage>
        <taxon>Bacteria</taxon>
        <taxon>Pseudomonadati</taxon>
        <taxon>Bacteroidota</taxon>
        <taxon>Cytophagia</taxon>
        <taxon>Cytophagales</taxon>
        <taxon>Spirosomataceae</taxon>
        <taxon>Dyadobacter</taxon>
    </lineage>
</organism>
<dbReference type="AlphaFoldDB" id="A0A5R9L459"/>
<evidence type="ECO:0000313" key="1">
    <source>
        <dbReference type="EMBL" id="TLV03356.1"/>
    </source>
</evidence>
<evidence type="ECO:0000313" key="2">
    <source>
        <dbReference type="Proteomes" id="UP000306402"/>
    </source>
</evidence>
<dbReference type="OrthoDB" id="769863at2"/>
<name>A0A5R9L459_9BACT</name>
<proteinExistence type="predicted"/>
<keyword evidence="2" id="KW-1185">Reference proteome</keyword>
<reference evidence="1 2" key="1">
    <citation type="submission" date="2019-05" db="EMBL/GenBank/DDBJ databases">
        <authorList>
            <person name="Qu J.-H."/>
        </authorList>
    </citation>
    <scope>NUCLEOTIDE SEQUENCE [LARGE SCALE GENOMIC DNA]</scope>
    <source>
        <strain evidence="1 2">T17</strain>
    </source>
</reference>
<dbReference type="EMBL" id="VCEJ01000002">
    <property type="protein sequence ID" value="TLV03356.1"/>
    <property type="molecule type" value="Genomic_DNA"/>
</dbReference>
<dbReference type="RefSeq" id="WP_138364564.1">
    <property type="nucleotide sequence ID" value="NZ_VCEJ01000002.1"/>
</dbReference>
<gene>
    <name evidence="1" type="ORF">FEN17_07030</name>
</gene>
<protein>
    <submittedName>
        <fullName evidence="1">Uncharacterized protein</fullName>
    </submittedName>
</protein>